<evidence type="ECO:0000313" key="1">
    <source>
        <dbReference type="EMBL" id="KEQ24559.1"/>
    </source>
</evidence>
<accession>A0A081P1I6</accession>
<reference evidence="1 2" key="1">
    <citation type="submission" date="2014-06" db="EMBL/GenBank/DDBJ databases">
        <title>Draft genome sequence of Paenibacillus sp. MSt1.</title>
        <authorList>
            <person name="Aw Y.K."/>
            <person name="Ong K.S."/>
            <person name="Gan H.M."/>
            <person name="Lee S.M."/>
        </authorList>
    </citation>
    <scope>NUCLEOTIDE SEQUENCE [LARGE SCALE GENOMIC DNA]</scope>
    <source>
        <strain evidence="1 2">MSt1</strain>
    </source>
</reference>
<gene>
    <name evidence="1" type="ORF">ET33_07360</name>
</gene>
<evidence type="ECO:0008006" key="3">
    <source>
        <dbReference type="Google" id="ProtNLM"/>
    </source>
</evidence>
<proteinExistence type="predicted"/>
<dbReference type="OrthoDB" id="2756463at2"/>
<comment type="caution">
    <text evidence="1">The sequence shown here is derived from an EMBL/GenBank/DDBJ whole genome shotgun (WGS) entry which is preliminary data.</text>
</comment>
<protein>
    <recommendedName>
        <fullName evidence="3">Heparinase</fullName>
    </recommendedName>
</protein>
<dbReference type="eggNOG" id="ENOG503054R">
    <property type="taxonomic scope" value="Bacteria"/>
</dbReference>
<dbReference type="AlphaFoldDB" id="A0A081P1I6"/>
<dbReference type="EMBL" id="JNVM01000015">
    <property type="protein sequence ID" value="KEQ24559.1"/>
    <property type="molecule type" value="Genomic_DNA"/>
</dbReference>
<evidence type="ECO:0000313" key="2">
    <source>
        <dbReference type="Proteomes" id="UP000028123"/>
    </source>
</evidence>
<organism evidence="1 2">
    <name type="scientific">Paenibacillus tyrfis</name>
    <dbReference type="NCBI Taxonomy" id="1501230"/>
    <lineage>
        <taxon>Bacteria</taxon>
        <taxon>Bacillati</taxon>
        <taxon>Bacillota</taxon>
        <taxon>Bacilli</taxon>
        <taxon>Bacillales</taxon>
        <taxon>Paenibacillaceae</taxon>
        <taxon>Paenibacillus</taxon>
    </lineage>
</organism>
<sequence>MKKETNERRRLVLRLAAEQALALPLLDSGYWFHKDLRDNFYFASHLFAYVAEGAPGWSEENRQAAAGLSIRMLRQVLALQDQNPDSPMYGHWPLNLGADPAAAKPHVLPVELMGCLLILFHEKLRHALPRELDSELQAALQHIYKSGVYRHPLASMHHHEAKHTALKLLLGQVFADEALLREGTACARRLLDHVRTFGFKEYGCLPWHWHWIQAFTCVWEIVQDEQAHEVAEELLEYLWKLRAESYLRGAWVGPQSRIWPHDAPKDTNTPHDYIQFGDFPAPTAFPRLEGAALFSYEVSVAVREAAMNRQAACELKRKIRFAGADEKVESEAHTYAYLTNDYALGGIWERRDEFDNEQLRWDVSLPLDTETAALGVNQLYFFHPGAYYTPGDDRHASSYGQVLLDKDTLIAVWDVPPDAEAADTLVGCLPKGEWHIEERSGYGKLGQVFVAVHLMQPLSVTEQNDRLSAASLLSNGRNAVVVEAMGVAEAEAGGVFTLEDWRALAGASDKQPAFEDGEGALSVVYTTRRGHRLQLTVRGETIVQRTVDGVTVAFDDYTIF</sequence>
<dbReference type="Proteomes" id="UP000028123">
    <property type="component" value="Unassembled WGS sequence"/>
</dbReference>
<dbReference type="RefSeq" id="WP_036684812.1">
    <property type="nucleotide sequence ID" value="NZ_JNVM01000015.1"/>
</dbReference>
<name>A0A081P1I6_9BACL</name>
<keyword evidence="2" id="KW-1185">Reference proteome</keyword>